<feature type="transmembrane region" description="Helical" evidence="1">
    <location>
        <begin position="47"/>
        <end position="67"/>
    </location>
</feature>
<comment type="caution">
    <text evidence="2">The sequence shown here is derived from an EMBL/GenBank/DDBJ whole genome shotgun (WGS) entry which is preliminary data.</text>
</comment>
<keyword evidence="1" id="KW-1133">Transmembrane helix</keyword>
<dbReference type="Proteomes" id="UP001233172">
    <property type="component" value="Unassembled WGS sequence"/>
</dbReference>
<proteinExistence type="predicted"/>
<organism evidence="2 3">
    <name type="scientific">Biomphalaria pfeifferi</name>
    <name type="common">Bloodfluke planorb</name>
    <name type="synonym">Freshwater snail</name>
    <dbReference type="NCBI Taxonomy" id="112525"/>
    <lineage>
        <taxon>Eukaryota</taxon>
        <taxon>Metazoa</taxon>
        <taxon>Spiralia</taxon>
        <taxon>Lophotrochozoa</taxon>
        <taxon>Mollusca</taxon>
        <taxon>Gastropoda</taxon>
        <taxon>Heterobranchia</taxon>
        <taxon>Euthyneura</taxon>
        <taxon>Panpulmonata</taxon>
        <taxon>Hygrophila</taxon>
        <taxon>Lymnaeoidea</taxon>
        <taxon>Planorbidae</taxon>
        <taxon>Biomphalaria</taxon>
    </lineage>
</organism>
<accession>A0AAD8BK68</accession>
<gene>
    <name evidence="2" type="ORF">Bpfe_015641</name>
</gene>
<evidence type="ECO:0000313" key="2">
    <source>
        <dbReference type="EMBL" id="KAK0055065.1"/>
    </source>
</evidence>
<evidence type="ECO:0000256" key="1">
    <source>
        <dbReference type="SAM" id="Phobius"/>
    </source>
</evidence>
<keyword evidence="3" id="KW-1185">Reference proteome</keyword>
<feature type="transmembrane region" description="Helical" evidence="1">
    <location>
        <begin position="87"/>
        <end position="108"/>
    </location>
</feature>
<feature type="transmembrane region" description="Helical" evidence="1">
    <location>
        <begin position="155"/>
        <end position="174"/>
    </location>
</feature>
<sequence length="435" mass="49791">MGKLFHGVAVLLHAVNNVAYFINDWLFYIEAKDMGTGIVYGEPDQDAVRAILAFSIIGTLTSIFEIIKLFLELIKEPDESFFYSDSLCALVIWFVDIPQMIISVSLILCREEPISVFQLGKACVIITGIVVRILVSLTTFYNDKHNKKHHLKFKVCFMLGMIIEFAFAVTIFALNQTERNNDSGTVSFRVPTTLFDDQFSDQRYFANVSIFASHAHFFNQDQLDPDKNDSVVNWVRLTTINKLRSSPNKELEFKIQFEQVANVLKMAIWEKLTSWTLVVCYIANISIPSIQNVTNTTCAATTYFNDPVNAFIKFRFEKPSRMFKKNVLGEIYVNMKLNQSGQCTPYSDYRSTIQDSLRDQVNMTLHYYRTNLSLLATDTNHMKHNGTEDVAFFRNTESDMTDVLQIWKTGWEECKATGHIAPVLDPAMKLNCCMT</sequence>
<keyword evidence="1" id="KW-0472">Membrane</keyword>
<protein>
    <submittedName>
        <fullName evidence="2">Uncharacterized protein</fullName>
    </submittedName>
</protein>
<reference evidence="2" key="1">
    <citation type="journal article" date="2023" name="PLoS Negl. Trop. Dis.">
        <title>A genome sequence for Biomphalaria pfeifferi, the major vector snail for the human-infecting parasite Schistosoma mansoni.</title>
        <authorList>
            <person name="Bu L."/>
            <person name="Lu L."/>
            <person name="Laidemitt M.R."/>
            <person name="Zhang S.M."/>
            <person name="Mutuku M."/>
            <person name="Mkoji G."/>
            <person name="Steinauer M."/>
            <person name="Loker E.S."/>
        </authorList>
    </citation>
    <scope>NUCLEOTIDE SEQUENCE</scope>
    <source>
        <strain evidence="2">KasaAsao</strain>
    </source>
</reference>
<name>A0AAD8BK68_BIOPF</name>
<dbReference type="EMBL" id="JASAOG010000073">
    <property type="protein sequence ID" value="KAK0055065.1"/>
    <property type="molecule type" value="Genomic_DNA"/>
</dbReference>
<feature type="transmembrane region" description="Helical" evidence="1">
    <location>
        <begin position="114"/>
        <end position="135"/>
    </location>
</feature>
<reference evidence="2" key="2">
    <citation type="submission" date="2023-04" db="EMBL/GenBank/DDBJ databases">
        <authorList>
            <person name="Bu L."/>
            <person name="Lu L."/>
            <person name="Laidemitt M.R."/>
            <person name="Zhang S.M."/>
            <person name="Mutuku M."/>
            <person name="Mkoji G."/>
            <person name="Steinauer M."/>
            <person name="Loker E.S."/>
        </authorList>
    </citation>
    <scope>NUCLEOTIDE SEQUENCE</scope>
    <source>
        <strain evidence="2">KasaAsao</strain>
        <tissue evidence="2">Whole Snail</tissue>
    </source>
</reference>
<keyword evidence="1" id="KW-0812">Transmembrane</keyword>
<evidence type="ECO:0000313" key="3">
    <source>
        <dbReference type="Proteomes" id="UP001233172"/>
    </source>
</evidence>
<dbReference type="AlphaFoldDB" id="A0AAD8BK68"/>